<dbReference type="EMBL" id="RZGK01000019">
    <property type="protein sequence ID" value="KAF9692130.1"/>
    <property type="molecule type" value="Genomic_DNA"/>
</dbReference>
<organism evidence="2 3">
    <name type="scientific">Ascochyta lentis</name>
    <dbReference type="NCBI Taxonomy" id="205686"/>
    <lineage>
        <taxon>Eukaryota</taxon>
        <taxon>Fungi</taxon>
        <taxon>Dikarya</taxon>
        <taxon>Ascomycota</taxon>
        <taxon>Pezizomycotina</taxon>
        <taxon>Dothideomycetes</taxon>
        <taxon>Pleosporomycetidae</taxon>
        <taxon>Pleosporales</taxon>
        <taxon>Pleosporineae</taxon>
        <taxon>Didymellaceae</taxon>
        <taxon>Ascochyta</taxon>
    </lineage>
</organism>
<dbReference type="Proteomes" id="UP000651452">
    <property type="component" value="Unassembled WGS sequence"/>
</dbReference>
<gene>
    <name evidence="2" type="ORF">EKO04_010119</name>
</gene>
<evidence type="ECO:0000313" key="2">
    <source>
        <dbReference type="EMBL" id="KAF9692130.1"/>
    </source>
</evidence>
<feature type="region of interest" description="Disordered" evidence="1">
    <location>
        <begin position="185"/>
        <end position="240"/>
    </location>
</feature>
<name>A0A8H7IT84_9PLEO</name>
<reference evidence="2" key="1">
    <citation type="submission" date="2018-12" db="EMBL/GenBank/DDBJ databases">
        <authorList>
            <person name="Syme R.A."/>
            <person name="Farfan-Caceres L."/>
            <person name="Lichtenzveig J."/>
        </authorList>
    </citation>
    <scope>NUCLEOTIDE SEQUENCE</scope>
    <source>
        <strain evidence="2">Al4</strain>
    </source>
</reference>
<accession>A0A8H7IT84</accession>
<evidence type="ECO:0000256" key="1">
    <source>
        <dbReference type="SAM" id="MobiDB-lite"/>
    </source>
</evidence>
<dbReference type="OrthoDB" id="10453979at2759"/>
<comment type="caution">
    <text evidence="2">The sequence shown here is derived from an EMBL/GenBank/DDBJ whole genome shotgun (WGS) entry which is preliminary data.</text>
</comment>
<feature type="compositionally biased region" description="Low complexity" evidence="1">
    <location>
        <begin position="205"/>
        <end position="232"/>
    </location>
</feature>
<keyword evidence="3" id="KW-1185">Reference proteome</keyword>
<protein>
    <submittedName>
        <fullName evidence="2">Uncharacterized protein</fullName>
    </submittedName>
</protein>
<evidence type="ECO:0000313" key="3">
    <source>
        <dbReference type="Proteomes" id="UP000651452"/>
    </source>
</evidence>
<sequence>MLLRSFQYTNDKGVLCSVDVPETLQPYAAEHLMALENLITRVNGFVIQDVPISSQGPQTKVKDGPSGLLDNHISADAHTSTGKNGYIDPLNGFSAEELKFLYYRRWEENGITSAEEVFLLEHGLGEADYVVYDSSSAASEAAASEVAASEAAPVPEQVLAHSHEHGCKCSFPWNCKSKPEPRPVFSDASFGPVGSGRPTPRKTAKSIITSAPSSSRSAAVSPVQAPTSTTPSQAPPQPRFATRRSYLAAVERFWQEREDEVTVAEEDVTEALEQAILVEETDQAVDRYQIRRAHQIREQYSFEVIRYEENSTVFRVEGDVLRRPRRNSL</sequence>
<reference evidence="2" key="2">
    <citation type="submission" date="2020-09" db="EMBL/GenBank/DDBJ databases">
        <title>Reference genome assembly for Australian Ascochyta lentis isolate Al4.</title>
        <authorList>
            <person name="Lee R.C."/>
            <person name="Farfan-Caceres L.M."/>
            <person name="Debler J.W."/>
            <person name="Williams A.H."/>
            <person name="Henares B.M."/>
        </authorList>
    </citation>
    <scope>NUCLEOTIDE SEQUENCE</scope>
    <source>
        <strain evidence="2">Al4</strain>
    </source>
</reference>
<proteinExistence type="predicted"/>
<dbReference type="AlphaFoldDB" id="A0A8H7IT84"/>